<dbReference type="RefSeq" id="WP_197451896.1">
    <property type="nucleotide sequence ID" value="NZ_CP036348.1"/>
</dbReference>
<feature type="compositionally biased region" description="Acidic residues" evidence="4">
    <location>
        <begin position="600"/>
        <end position="609"/>
    </location>
</feature>
<evidence type="ECO:0000313" key="7">
    <source>
        <dbReference type="Proteomes" id="UP000315082"/>
    </source>
</evidence>
<dbReference type="InterPro" id="IPR033764">
    <property type="entry name" value="Sdr_B"/>
</dbReference>
<feature type="region of interest" description="Disordered" evidence="4">
    <location>
        <begin position="590"/>
        <end position="634"/>
    </location>
</feature>
<dbReference type="AlphaFoldDB" id="A0A518JUD8"/>
<dbReference type="GO" id="GO:0000272">
    <property type="term" value="P:polysaccharide catabolic process"/>
    <property type="evidence" value="ECO:0007669"/>
    <property type="project" value="InterPro"/>
</dbReference>
<evidence type="ECO:0000256" key="4">
    <source>
        <dbReference type="SAM" id="MobiDB-lite"/>
    </source>
</evidence>
<dbReference type="EMBL" id="CP036348">
    <property type="protein sequence ID" value="QDV69164.1"/>
    <property type="molecule type" value="Genomic_DNA"/>
</dbReference>
<dbReference type="Proteomes" id="UP000315082">
    <property type="component" value="Chromosome"/>
</dbReference>
<proteinExistence type="predicted"/>
<feature type="domain" description="SD-repeat containing protein B" evidence="5">
    <location>
        <begin position="12"/>
        <end position="105"/>
    </location>
</feature>
<evidence type="ECO:0000256" key="1">
    <source>
        <dbReference type="ARBA" id="ARBA00004613"/>
    </source>
</evidence>
<gene>
    <name evidence="6" type="ORF">Poly24_28790</name>
</gene>
<evidence type="ECO:0000256" key="2">
    <source>
        <dbReference type="ARBA" id="ARBA00022525"/>
    </source>
</evidence>
<dbReference type="Gene3D" id="1.10.1330.10">
    <property type="entry name" value="Dockerin domain"/>
    <property type="match status" value="1"/>
</dbReference>
<dbReference type="KEGG" id="rcf:Poly24_28790"/>
<name>A0A518JUD8_9BACT</name>
<dbReference type="Gene3D" id="2.60.40.3440">
    <property type="match status" value="1"/>
</dbReference>
<dbReference type="InterPro" id="IPR036439">
    <property type="entry name" value="Dockerin_dom_sf"/>
</dbReference>
<dbReference type="GO" id="GO:0005576">
    <property type="term" value="C:extracellular region"/>
    <property type="evidence" value="ECO:0007669"/>
    <property type="project" value="UniProtKB-SubCell"/>
</dbReference>
<evidence type="ECO:0000259" key="5">
    <source>
        <dbReference type="Pfam" id="PF17210"/>
    </source>
</evidence>
<dbReference type="Pfam" id="PF00404">
    <property type="entry name" value="Dockerin_1"/>
    <property type="match status" value="1"/>
</dbReference>
<evidence type="ECO:0000313" key="6">
    <source>
        <dbReference type="EMBL" id="QDV69164.1"/>
    </source>
</evidence>
<keyword evidence="3" id="KW-0732">Signal</keyword>
<sequence>MERLDSRRVLASITGMVFEDANASGVQDSGEAGLEDRIVFIDQNHDNRLGATEPFRRTDSSGQFTFEDLESSAGYTIRFYDGTTTQWITSPDAGYSTIILDTDASEGVVHFGIDVTGENAAPTTGPVVYETRQDRSFLLFPPHGLVLNHGRDALNQGFVAIQTSDAENGVIEIDLAGGVRYTAAEGFAGRDTATYVLHDGRDVSETFTFTVDVVADGQPLQGVVFEGEPLPENSPEGTVIGRLALLSPDLQGNVAFFSLDSRVRIEGNLLILAEPAEINFENAFENAPEIKVLVQGVDLETQVEVIQREITIPLSDMDDPITWLQVPPYGNATEYAEGVVIGNVYVEDEDAGDMHQVQVDDDRFEVVDSLLKLRDEESLSYPEDDGLVLTVFVNDPARNGEPVADRVTITVYNVNDPPTAVNVSGELREKTRGAHVGPVSVIDPDPYDAYTFTTSDSRFEVVDGILKLKDDQTVDYHPSLPSITLHITAAETADSTYSVESEVTIPILESPTPWQNLPESLDVNDDGQITPQDVLIILNSLNEGGPRPLSVPFEGDYYLDVNGDGLLTPLDALIVVNELNSISTIRPLPGGDFPPIGEAESPEEGEPTGEGEAIAISPGVRPEGEANPSMDRFAAPSYSQPLFAADTFEDEDDWLEPNLEDLFV</sequence>
<accession>A0A518JUD8</accession>
<keyword evidence="2" id="KW-0964">Secreted</keyword>
<dbReference type="Pfam" id="PF17963">
    <property type="entry name" value="Big_9"/>
    <property type="match status" value="1"/>
</dbReference>
<dbReference type="InterPro" id="IPR002105">
    <property type="entry name" value="Dockerin_1_rpt"/>
</dbReference>
<dbReference type="SUPFAM" id="SSF117074">
    <property type="entry name" value="Hypothetical protein PA1324"/>
    <property type="match status" value="1"/>
</dbReference>
<dbReference type="InterPro" id="IPR013783">
    <property type="entry name" value="Ig-like_fold"/>
</dbReference>
<evidence type="ECO:0000256" key="3">
    <source>
        <dbReference type="ARBA" id="ARBA00022729"/>
    </source>
</evidence>
<dbReference type="PROSITE" id="PS00018">
    <property type="entry name" value="EF_HAND_1"/>
    <property type="match status" value="1"/>
</dbReference>
<dbReference type="SUPFAM" id="SSF63446">
    <property type="entry name" value="Type I dockerin domain"/>
    <property type="match status" value="1"/>
</dbReference>
<dbReference type="GO" id="GO:0004553">
    <property type="term" value="F:hydrolase activity, hydrolyzing O-glycosyl compounds"/>
    <property type="evidence" value="ECO:0007669"/>
    <property type="project" value="InterPro"/>
</dbReference>
<organism evidence="6 7">
    <name type="scientific">Rosistilla carotiformis</name>
    <dbReference type="NCBI Taxonomy" id="2528017"/>
    <lineage>
        <taxon>Bacteria</taxon>
        <taxon>Pseudomonadati</taxon>
        <taxon>Planctomycetota</taxon>
        <taxon>Planctomycetia</taxon>
        <taxon>Pirellulales</taxon>
        <taxon>Pirellulaceae</taxon>
        <taxon>Rosistilla</taxon>
    </lineage>
</organism>
<protein>
    <recommendedName>
        <fullName evidence="5">SD-repeat containing protein B domain-containing protein</fullName>
    </recommendedName>
</protein>
<dbReference type="Gene3D" id="2.60.40.10">
    <property type="entry name" value="Immunoglobulins"/>
    <property type="match status" value="1"/>
</dbReference>
<dbReference type="InterPro" id="IPR018247">
    <property type="entry name" value="EF_Hand_1_Ca_BS"/>
</dbReference>
<reference evidence="6 7" key="1">
    <citation type="submission" date="2019-02" db="EMBL/GenBank/DDBJ databases">
        <title>Deep-cultivation of Planctomycetes and their phenomic and genomic characterization uncovers novel biology.</title>
        <authorList>
            <person name="Wiegand S."/>
            <person name="Jogler M."/>
            <person name="Boedeker C."/>
            <person name="Pinto D."/>
            <person name="Vollmers J."/>
            <person name="Rivas-Marin E."/>
            <person name="Kohn T."/>
            <person name="Peeters S.H."/>
            <person name="Heuer A."/>
            <person name="Rast P."/>
            <person name="Oberbeckmann S."/>
            <person name="Bunk B."/>
            <person name="Jeske O."/>
            <person name="Meyerdierks A."/>
            <person name="Storesund J.E."/>
            <person name="Kallscheuer N."/>
            <person name="Luecker S."/>
            <person name="Lage O.M."/>
            <person name="Pohl T."/>
            <person name="Merkel B.J."/>
            <person name="Hornburger P."/>
            <person name="Mueller R.-W."/>
            <person name="Bruemmer F."/>
            <person name="Labrenz M."/>
            <person name="Spormann A.M."/>
            <person name="Op den Camp H."/>
            <person name="Overmann J."/>
            <person name="Amann R."/>
            <person name="Jetten M.S.M."/>
            <person name="Mascher T."/>
            <person name="Medema M.H."/>
            <person name="Devos D.P."/>
            <person name="Kaster A.-K."/>
            <person name="Ovreas L."/>
            <person name="Rohde M."/>
            <person name="Galperin M.Y."/>
            <person name="Jogler C."/>
        </authorList>
    </citation>
    <scope>NUCLEOTIDE SEQUENCE [LARGE SCALE GENOMIC DNA]</scope>
    <source>
        <strain evidence="6 7">Poly24</strain>
    </source>
</reference>
<keyword evidence="7" id="KW-1185">Reference proteome</keyword>
<dbReference type="Pfam" id="PF17210">
    <property type="entry name" value="SdrD_B"/>
    <property type="match status" value="1"/>
</dbReference>
<comment type="subcellular location">
    <subcellularLocation>
        <location evidence="1">Secreted</location>
    </subcellularLocation>
</comment>